<proteinExistence type="predicted"/>
<feature type="domain" description="eCIS core" evidence="2">
    <location>
        <begin position="158"/>
        <end position="234"/>
    </location>
</feature>
<dbReference type="OrthoDB" id="5400814at2"/>
<feature type="region of interest" description="Disordered" evidence="1">
    <location>
        <begin position="1"/>
        <end position="30"/>
    </location>
</feature>
<dbReference type="Pfam" id="PF13699">
    <property type="entry name" value="eCIS_core"/>
    <property type="match status" value="1"/>
</dbReference>
<evidence type="ECO:0000259" key="2">
    <source>
        <dbReference type="Pfam" id="PF13699"/>
    </source>
</evidence>
<dbReference type="InterPro" id="IPR025295">
    <property type="entry name" value="eCIS_core_dom"/>
</dbReference>
<organism evidence="3 4">
    <name type="scientific">Polyangium fumosum</name>
    <dbReference type="NCBI Taxonomy" id="889272"/>
    <lineage>
        <taxon>Bacteria</taxon>
        <taxon>Pseudomonadati</taxon>
        <taxon>Myxococcota</taxon>
        <taxon>Polyangia</taxon>
        <taxon>Polyangiales</taxon>
        <taxon>Polyangiaceae</taxon>
        <taxon>Polyangium</taxon>
    </lineage>
</organism>
<accession>A0A4U1IX75</accession>
<comment type="caution">
    <text evidence="3">The sequence shown here is derived from an EMBL/GenBank/DDBJ whole genome shotgun (WGS) entry which is preliminary data.</text>
</comment>
<dbReference type="EMBL" id="SSMQ01000059">
    <property type="protein sequence ID" value="TKC99216.1"/>
    <property type="molecule type" value="Genomic_DNA"/>
</dbReference>
<evidence type="ECO:0000256" key="1">
    <source>
        <dbReference type="SAM" id="MobiDB-lite"/>
    </source>
</evidence>
<name>A0A4U1IX75_9BACT</name>
<protein>
    <submittedName>
        <fullName evidence="3">DUF4157 domain-containing protein</fullName>
    </submittedName>
</protein>
<dbReference type="AlphaFoldDB" id="A0A4U1IX75"/>
<reference evidence="3 4" key="1">
    <citation type="submission" date="2019-04" db="EMBL/GenBank/DDBJ databases">
        <authorList>
            <person name="Li Y."/>
            <person name="Wang J."/>
        </authorList>
    </citation>
    <scope>NUCLEOTIDE SEQUENCE [LARGE SCALE GENOMIC DNA]</scope>
    <source>
        <strain evidence="3 4">DSM 14668</strain>
    </source>
</reference>
<keyword evidence="4" id="KW-1185">Reference proteome</keyword>
<evidence type="ECO:0000313" key="4">
    <source>
        <dbReference type="Proteomes" id="UP000309215"/>
    </source>
</evidence>
<sequence length="834" mass="89665">MFTFDRKPRPSSAHPDALKATLQRPGKAPPVNPLWFRLATSSNTAASEVEAGASPPVAPRLPLDFARIPLIPPVQRKATIPSPSDPFEREADNVADEVMRMAEPAPIGSASAAIQRKCAVCEDEENKRIQTKRAPSPNADAGLDPGAAVRAAERGGEPLPAEVRSFFEPRFARDFSNVRVHSDSEAAKAAAAVRARAYTVGNHVVFGSHEYAPGTFAGKQLLAHELAHVVQQSGVRGPAPWGAVQRKGLLGDMQSGSAPSLNRVLRALDEPGGPAYEKAYIVLAGLDTDALLQTLVDVQAKGRLDGLVKNLDKASAEYEKKGPGNHLEQIKITGFDKGRLTFAIIAVAEKAKPPLERRLESHMDALLAMPADDARKILGWLGDTGLRVRYELSQPAVVADEVFPLLDAMEMDAMLVQIQRLQGLGLLGPLVQQASAPAAGPGKGPTARVKLGLDAGATAIRPSPDDFESRWSKELQVLSGLDRAVLKAFRLRTPVILEPVRGDEASLKGNTFEIRKQPDFESMSIYVPPAAEASEENLVHLFFTANNAVGSIGNDILVHGLRGAAQDSKWIVIGLGSPGDKPVVPDFRTISTAEIEGALQTIGRKPGIKSLRLTAHSRGHRGLERTLTGNVDPKQRIKGGPVPGPLIDLGIVDRVTVLDAFFNDTQFAVETKVPKVPGNASTAERGISADKLVVYHVTDGVNVKPGDLKAGAQVKNLLPQSCLAALGCIRLIQDALVNRPGFQAIVNDPANKDIKKELDKLPASMPRGTFSSMDPAPKGKESLNAFCEAKTFAVQRLLKFVNDNDLATFEPFRFNQFIAAHHFFVTEIAHELFE</sequence>
<gene>
    <name evidence="3" type="ORF">E8A74_38730</name>
</gene>
<evidence type="ECO:0000313" key="3">
    <source>
        <dbReference type="EMBL" id="TKC99216.1"/>
    </source>
</evidence>
<dbReference type="Proteomes" id="UP000309215">
    <property type="component" value="Unassembled WGS sequence"/>
</dbReference>